<feature type="transmembrane region" description="Helical" evidence="2">
    <location>
        <begin position="74"/>
        <end position="98"/>
    </location>
</feature>
<keyword evidence="2" id="KW-1133">Transmembrane helix</keyword>
<organism evidence="4 5">
    <name type="scientific">Seriola dumerili</name>
    <name type="common">Greater amberjack</name>
    <name type="synonym">Caranx dumerili</name>
    <dbReference type="NCBI Taxonomy" id="41447"/>
    <lineage>
        <taxon>Eukaryota</taxon>
        <taxon>Metazoa</taxon>
        <taxon>Chordata</taxon>
        <taxon>Craniata</taxon>
        <taxon>Vertebrata</taxon>
        <taxon>Euteleostomi</taxon>
        <taxon>Actinopterygii</taxon>
        <taxon>Neopterygii</taxon>
        <taxon>Teleostei</taxon>
        <taxon>Neoteleostei</taxon>
        <taxon>Acanthomorphata</taxon>
        <taxon>Carangaria</taxon>
        <taxon>Carangiformes</taxon>
        <taxon>Carangidae</taxon>
        <taxon>Seriola</taxon>
    </lineage>
</organism>
<evidence type="ECO:0000256" key="1">
    <source>
        <dbReference type="ARBA" id="ARBA00004401"/>
    </source>
</evidence>
<dbReference type="InterPro" id="IPR001304">
    <property type="entry name" value="C-type_lectin-like"/>
</dbReference>
<keyword evidence="5" id="KW-1185">Reference proteome</keyword>
<keyword evidence="2" id="KW-0812">Transmembrane</keyword>
<accession>A0A3B4UAQ0</accession>
<feature type="domain" description="C-type lectin" evidence="3">
    <location>
        <begin position="151"/>
        <end position="259"/>
    </location>
</feature>
<evidence type="ECO:0000313" key="4">
    <source>
        <dbReference type="Ensembl" id="ENSSDUP00000014825.1"/>
    </source>
</evidence>
<dbReference type="Proteomes" id="UP000261420">
    <property type="component" value="Unplaced"/>
</dbReference>
<dbReference type="Pfam" id="PF00059">
    <property type="entry name" value="Lectin_C"/>
    <property type="match status" value="1"/>
</dbReference>
<dbReference type="GO" id="GO:0005886">
    <property type="term" value="C:plasma membrane"/>
    <property type="evidence" value="ECO:0007669"/>
    <property type="project" value="UniProtKB-SubCell"/>
</dbReference>
<reference evidence="4" key="1">
    <citation type="submission" date="2025-08" db="UniProtKB">
        <authorList>
            <consortium name="Ensembl"/>
        </authorList>
    </citation>
    <scope>IDENTIFICATION</scope>
</reference>
<dbReference type="AlphaFoldDB" id="A0A3B4UAQ0"/>
<dbReference type="PROSITE" id="PS50041">
    <property type="entry name" value="C_TYPE_LECTIN_2"/>
    <property type="match status" value="1"/>
</dbReference>
<dbReference type="STRING" id="41447.ENSSDUP00000014825"/>
<dbReference type="PANTHER" id="PTHR45710:SF28">
    <property type="entry name" value="C-TYPE LECTIN DOMAIN FAMILY 4 MEMBER C ISOFORM 1"/>
    <property type="match status" value="1"/>
</dbReference>
<evidence type="ECO:0000313" key="5">
    <source>
        <dbReference type="Proteomes" id="UP000261420"/>
    </source>
</evidence>
<dbReference type="PANTHER" id="PTHR45710">
    <property type="entry name" value="C-TYPE LECTIN DOMAIN-CONTAINING PROTEIN 180"/>
    <property type="match status" value="1"/>
</dbReference>
<comment type="subcellular location">
    <subcellularLocation>
        <location evidence="1">Cell membrane</location>
        <topology evidence="1">Single-pass type II membrane protein</topology>
    </subcellularLocation>
</comment>
<evidence type="ECO:0000259" key="3">
    <source>
        <dbReference type="PROSITE" id="PS50041"/>
    </source>
</evidence>
<dbReference type="Gene3D" id="3.10.100.10">
    <property type="entry name" value="Mannose-Binding Protein A, subunit A"/>
    <property type="match status" value="1"/>
</dbReference>
<dbReference type="InterPro" id="IPR016186">
    <property type="entry name" value="C-type_lectin-like/link_sf"/>
</dbReference>
<protein>
    <submittedName>
        <fullName evidence="4">Si:dkey-26c10.5</fullName>
    </submittedName>
</protein>
<reference evidence="4" key="2">
    <citation type="submission" date="2025-09" db="UniProtKB">
        <authorList>
            <consortium name="Ensembl"/>
        </authorList>
    </citation>
    <scope>IDENTIFICATION</scope>
</reference>
<keyword evidence="2" id="KW-0472">Membrane</keyword>
<dbReference type="OMA" id="QQCADGW"/>
<proteinExistence type="predicted"/>
<dbReference type="GeneTree" id="ENSGT00940000166507"/>
<dbReference type="InterPro" id="IPR050828">
    <property type="entry name" value="C-type_lectin/matrix_domain"/>
</dbReference>
<dbReference type="SMART" id="SM00034">
    <property type="entry name" value="CLECT"/>
    <property type="match status" value="1"/>
</dbReference>
<evidence type="ECO:0000256" key="2">
    <source>
        <dbReference type="SAM" id="Phobius"/>
    </source>
</evidence>
<dbReference type="SUPFAM" id="SSF56436">
    <property type="entry name" value="C-type lectin-like"/>
    <property type="match status" value="1"/>
</dbReference>
<dbReference type="InterPro" id="IPR016187">
    <property type="entry name" value="CTDL_fold"/>
</dbReference>
<name>A0A3B4UAQ0_SERDU</name>
<sequence length="262" mass="29730">MEMQEIITEKEKTKEDEKASKLMLEVKNEALEEVDPGHYSKLENLPEDIYSEACPSDFPAKTKAGKQTDGNARLFRAGCLFLTIICLVLLLVIIILGLKLQTGSTICPEREEIPATNNGPTCDYEQCQNQFITLQPHRLGCQQCADGWLTLGRTCFYLSTFRLSWDKSQMNCTARGGSLAVITSQSIQRFLTRKGILKYWIGLRHEVDTWKWVNNNTLQKSYWTDGMPQGDCGILSSEDPSEKNWIKAPCKAYSYFICQVAF</sequence>
<dbReference type="Ensembl" id="ENSSDUT00000015109.1">
    <property type="protein sequence ID" value="ENSSDUP00000014825.1"/>
    <property type="gene ID" value="ENSSDUG00000010834.1"/>
</dbReference>